<evidence type="ECO:0000256" key="4">
    <source>
        <dbReference type="HAMAP-Rule" id="MF_02071"/>
    </source>
</evidence>
<keyword evidence="4" id="KW-0472">Membrane</keyword>
<dbReference type="STRING" id="1860122.A9404_06000"/>
<dbReference type="InterPro" id="IPR036680">
    <property type="entry name" value="SPOR-like_sf"/>
</dbReference>
<dbReference type="InterPro" id="IPR036908">
    <property type="entry name" value="RlpA-like_sf"/>
</dbReference>
<dbReference type="KEGG" id="haz:A9404_06000"/>
<dbReference type="Pfam" id="PF03330">
    <property type="entry name" value="DPBB_1"/>
    <property type="match status" value="1"/>
</dbReference>
<dbReference type="NCBIfam" id="TIGR00413">
    <property type="entry name" value="rlpA"/>
    <property type="match status" value="1"/>
</dbReference>
<dbReference type="AlphaFoldDB" id="A0A191ZGH8"/>
<dbReference type="GO" id="GO:0042834">
    <property type="term" value="F:peptidoglycan binding"/>
    <property type="evidence" value="ECO:0007669"/>
    <property type="project" value="InterPro"/>
</dbReference>
<dbReference type="CDD" id="cd22268">
    <property type="entry name" value="DPBB_RlpA-like"/>
    <property type="match status" value="1"/>
</dbReference>
<comment type="function">
    <text evidence="4">Lytic transglycosylase with a strong preference for naked glycan strands that lack stem peptides.</text>
</comment>
<dbReference type="Pfam" id="PF05036">
    <property type="entry name" value="SPOR"/>
    <property type="match status" value="1"/>
</dbReference>
<protein>
    <recommendedName>
        <fullName evidence="4">Endolytic peptidoglycan transglycosylase RlpA</fullName>
        <ecNumber evidence="4">4.2.2.-</ecNumber>
    </recommendedName>
</protein>
<evidence type="ECO:0000256" key="3">
    <source>
        <dbReference type="ARBA" id="ARBA00023316"/>
    </source>
</evidence>
<dbReference type="Proteomes" id="UP000078596">
    <property type="component" value="Chromosome"/>
</dbReference>
<dbReference type="OrthoDB" id="9779128at2"/>
<keyword evidence="9" id="KW-1185">Reference proteome</keyword>
<keyword evidence="3 4" id="KW-0961">Cell wall biogenesis/degradation</keyword>
<dbReference type="GO" id="GO:0005886">
    <property type="term" value="C:plasma membrane"/>
    <property type="evidence" value="ECO:0007669"/>
    <property type="project" value="UniProtKB-SubCell"/>
</dbReference>
<dbReference type="InterPro" id="IPR034718">
    <property type="entry name" value="RlpA"/>
</dbReference>
<comment type="similarity">
    <text evidence="4 5">Belongs to the RlpA family.</text>
</comment>
<evidence type="ECO:0000256" key="2">
    <source>
        <dbReference type="ARBA" id="ARBA00023239"/>
    </source>
</evidence>
<name>A0A191ZGH8_9GAMM</name>
<feature type="region of interest" description="Disordered" evidence="6">
    <location>
        <begin position="33"/>
        <end position="53"/>
    </location>
</feature>
<dbReference type="EC" id="4.2.2.-" evidence="4"/>
<proteinExistence type="inferred from homology"/>
<keyword evidence="4" id="KW-1003">Cell membrane</keyword>
<dbReference type="HAMAP" id="MF_02071">
    <property type="entry name" value="RlpA"/>
    <property type="match status" value="1"/>
</dbReference>
<dbReference type="InterPro" id="IPR012997">
    <property type="entry name" value="RplA"/>
</dbReference>
<evidence type="ECO:0000313" key="9">
    <source>
        <dbReference type="Proteomes" id="UP000078596"/>
    </source>
</evidence>
<keyword evidence="1" id="KW-0732">Signal</keyword>
<organism evidence="8 9">
    <name type="scientific">Halothiobacillus diazotrophicus</name>
    <dbReference type="NCBI Taxonomy" id="1860122"/>
    <lineage>
        <taxon>Bacteria</taxon>
        <taxon>Pseudomonadati</taxon>
        <taxon>Pseudomonadota</taxon>
        <taxon>Gammaproteobacteria</taxon>
        <taxon>Chromatiales</taxon>
        <taxon>Halothiobacillaceae</taxon>
        <taxon>Halothiobacillus</taxon>
    </lineage>
</organism>
<evidence type="ECO:0000313" key="8">
    <source>
        <dbReference type="EMBL" id="ANJ66991.1"/>
    </source>
</evidence>
<gene>
    <name evidence="4" type="primary">rlpA</name>
    <name evidence="8" type="ORF">A9404_06000</name>
</gene>
<dbReference type="PROSITE" id="PS51724">
    <property type="entry name" value="SPOR"/>
    <property type="match status" value="1"/>
</dbReference>
<dbReference type="GO" id="GO:0009279">
    <property type="term" value="C:cell outer membrane"/>
    <property type="evidence" value="ECO:0007669"/>
    <property type="project" value="TreeGrafter"/>
</dbReference>
<comment type="subcellular location">
    <subcellularLocation>
        <location evidence="4">Cell membrane</location>
        <topology evidence="4">Lipid-anchor</topology>
    </subcellularLocation>
</comment>
<dbReference type="GO" id="GO:0071555">
    <property type="term" value="P:cell wall organization"/>
    <property type="evidence" value="ECO:0007669"/>
    <property type="project" value="UniProtKB-KW"/>
</dbReference>
<dbReference type="PROSITE" id="PS51257">
    <property type="entry name" value="PROKAR_LIPOPROTEIN"/>
    <property type="match status" value="1"/>
</dbReference>
<evidence type="ECO:0000256" key="1">
    <source>
        <dbReference type="ARBA" id="ARBA00022729"/>
    </source>
</evidence>
<evidence type="ECO:0000256" key="5">
    <source>
        <dbReference type="RuleBase" id="RU003495"/>
    </source>
</evidence>
<feature type="domain" description="SPOR" evidence="7">
    <location>
        <begin position="211"/>
        <end position="288"/>
    </location>
</feature>
<dbReference type="Gene3D" id="2.40.40.10">
    <property type="entry name" value="RlpA-like domain"/>
    <property type="match status" value="1"/>
</dbReference>
<dbReference type="PANTHER" id="PTHR34183">
    <property type="entry name" value="ENDOLYTIC PEPTIDOGLYCAN TRANSGLYCOSYLASE RLPA"/>
    <property type="match status" value="1"/>
</dbReference>
<dbReference type="Gene3D" id="3.30.70.1070">
    <property type="entry name" value="Sporulation related repeat"/>
    <property type="match status" value="1"/>
</dbReference>
<keyword evidence="4" id="KW-0449">Lipoprotein</keyword>
<dbReference type="RefSeq" id="WP_066099353.1">
    <property type="nucleotide sequence ID" value="NZ_CP016027.1"/>
</dbReference>
<accession>A0A191ZGH8</accession>
<keyword evidence="4" id="KW-0564">Palmitate</keyword>
<dbReference type="EMBL" id="CP016027">
    <property type="protein sequence ID" value="ANJ66991.1"/>
    <property type="molecule type" value="Genomic_DNA"/>
</dbReference>
<evidence type="ECO:0000259" key="7">
    <source>
        <dbReference type="PROSITE" id="PS51724"/>
    </source>
</evidence>
<dbReference type="GO" id="GO:0000270">
    <property type="term" value="P:peptidoglycan metabolic process"/>
    <property type="evidence" value="ECO:0007669"/>
    <property type="project" value="UniProtKB-UniRule"/>
</dbReference>
<dbReference type="SUPFAM" id="SSF50685">
    <property type="entry name" value="Barwin-like endoglucanases"/>
    <property type="match status" value="1"/>
</dbReference>
<evidence type="ECO:0000256" key="6">
    <source>
        <dbReference type="SAM" id="MobiDB-lite"/>
    </source>
</evidence>
<sequence length="288" mass="31153">MGDAHRSFLWRGGVVGLLVLLFMLAGCSTGPRLNPNEAATENATPRFESQPSRLNPPAYEVNGRTYRVLASNNGYDEQGVASWYGPNFQSRPTASGERYNMYAMTAAHKTLRIPSYVQVTNLENGKQVVVRVNDRGPFVSNRIIDLSYAAARKIGMLGRGTAMVDVRVVTPDQPAAPVPVTVANRTVSAPPMPARIPPVSGGSSAASLPHAVWGSDVYIQVGAFGEIGHVMDARRRLEQANIGPVLTVPVGSLSRVRVGPIPSLEAFDRTMDQLRRIGFENAQMVVEQ</sequence>
<dbReference type="GO" id="GO:0008932">
    <property type="term" value="F:lytic endotransglycosylase activity"/>
    <property type="evidence" value="ECO:0007669"/>
    <property type="project" value="UniProtKB-UniRule"/>
</dbReference>
<dbReference type="InterPro" id="IPR009009">
    <property type="entry name" value="RlpA-like_DPBB"/>
</dbReference>
<reference evidence="8 9" key="1">
    <citation type="submission" date="2016-06" db="EMBL/GenBank/DDBJ databases">
        <title>Insight into the functional genes involving in sulfur oxidation in Pearl River water.</title>
        <authorList>
            <person name="Luo J."/>
            <person name="Tan X."/>
            <person name="Lin W."/>
        </authorList>
    </citation>
    <scope>NUCLEOTIDE SEQUENCE [LARGE SCALE GENOMIC DNA]</scope>
    <source>
        <strain evidence="8 9">LS2</strain>
    </source>
</reference>
<dbReference type="SUPFAM" id="SSF110997">
    <property type="entry name" value="Sporulation related repeat"/>
    <property type="match status" value="1"/>
</dbReference>
<keyword evidence="2 4" id="KW-0456">Lyase</keyword>
<feature type="compositionally biased region" description="Polar residues" evidence="6">
    <location>
        <begin position="37"/>
        <end position="53"/>
    </location>
</feature>
<dbReference type="InterPro" id="IPR007730">
    <property type="entry name" value="SPOR-like_dom"/>
</dbReference>
<dbReference type="PANTHER" id="PTHR34183:SF1">
    <property type="entry name" value="ENDOLYTIC PEPTIDOGLYCAN TRANSGLYCOSYLASE RLPA"/>
    <property type="match status" value="1"/>
</dbReference>